<accession>A0A6A5SU73</accession>
<dbReference type="AlphaFoldDB" id="A0A6A5SU73"/>
<gene>
    <name evidence="1" type="ORF">EJ02DRAFT_433334</name>
</gene>
<evidence type="ECO:0000313" key="2">
    <source>
        <dbReference type="Proteomes" id="UP000800038"/>
    </source>
</evidence>
<proteinExistence type="predicted"/>
<reference evidence="1" key="1">
    <citation type="journal article" date="2020" name="Stud. Mycol.">
        <title>101 Dothideomycetes genomes: a test case for predicting lifestyles and emergence of pathogens.</title>
        <authorList>
            <person name="Haridas S."/>
            <person name="Albert R."/>
            <person name="Binder M."/>
            <person name="Bloem J."/>
            <person name="Labutti K."/>
            <person name="Salamov A."/>
            <person name="Andreopoulos B."/>
            <person name="Baker S."/>
            <person name="Barry K."/>
            <person name="Bills G."/>
            <person name="Bluhm B."/>
            <person name="Cannon C."/>
            <person name="Castanera R."/>
            <person name="Culley D."/>
            <person name="Daum C."/>
            <person name="Ezra D."/>
            <person name="Gonzalez J."/>
            <person name="Henrissat B."/>
            <person name="Kuo A."/>
            <person name="Liang C."/>
            <person name="Lipzen A."/>
            <person name="Lutzoni F."/>
            <person name="Magnuson J."/>
            <person name="Mondo S."/>
            <person name="Nolan M."/>
            <person name="Ohm R."/>
            <person name="Pangilinan J."/>
            <person name="Park H.-J."/>
            <person name="Ramirez L."/>
            <person name="Alfaro M."/>
            <person name="Sun H."/>
            <person name="Tritt A."/>
            <person name="Yoshinaga Y."/>
            <person name="Zwiers L.-H."/>
            <person name="Turgeon B."/>
            <person name="Goodwin S."/>
            <person name="Spatafora J."/>
            <person name="Crous P."/>
            <person name="Grigoriev I."/>
        </authorList>
    </citation>
    <scope>NUCLEOTIDE SEQUENCE</scope>
    <source>
        <strain evidence="1">CBS 161.51</strain>
    </source>
</reference>
<dbReference type="EMBL" id="ML976027">
    <property type="protein sequence ID" value="KAF1943212.1"/>
    <property type="molecule type" value="Genomic_DNA"/>
</dbReference>
<dbReference type="Proteomes" id="UP000800038">
    <property type="component" value="Unassembled WGS sequence"/>
</dbReference>
<dbReference type="OrthoDB" id="3796163at2759"/>
<evidence type="ECO:0000313" key="1">
    <source>
        <dbReference type="EMBL" id="KAF1943212.1"/>
    </source>
</evidence>
<keyword evidence="2" id="KW-1185">Reference proteome</keyword>
<sequence>MGRQNDPELSRLEELRLQRELKEMILDYTHTLYTAVHPSNNGFALLTCRHQSSSSSSSAPRADKKRGRDCSEEYIKIRAIVYTKPDKQEWKMVAESSKEHFGITPALQEFSKELERKMGDMTAMLGLREKRLFNEMEEGMLEDGERSKRRRG</sequence>
<organism evidence="1 2">
    <name type="scientific">Clathrospora elynae</name>
    <dbReference type="NCBI Taxonomy" id="706981"/>
    <lineage>
        <taxon>Eukaryota</taxon>
        <taxon>Fungi</taxon>
        <taxon>Dikarya</taxon>
        <taxon>Ascomycota</taxon>
        <taxon>Pezizomycotina</taxon>
        <taxon>Dothideomycetes</taxon>
        <taxon>Pleosporomycetidae</taxon>
        <taxon>Pleosporales</taxon>
        <taxon>Diademaceae</taxon>
        <taxon>Clathrospora</taxon>
    </lineage>
</organism>
<protein>
    <submittedName>
        <fullName evidence="1">Uncharacterized protein</fullName>
    </submittedName>
</protein>
<name>A0A6A5SU73_9PLEO</name>